<dbReference type="OMA" id="YSTKMGS"/>
<evidence type="ECO:0000256" key="5">
    <source>
        <dbReference type="ARBA" id="ARBA00023136"/>
    </source>
</evidence>
<evidence type="ECO:0008006" key="9">
    <source>
        <dbReference type="Google" id="ProtNLM"/>
    </source>
</evidence>
<evidence type="ECO:0000256" key="6">
    <source>
        <dbReference type="SAM" id="Phobius"/>
    </source>
</evidence>
<organism evidence="7 8">
    <name type="scientific">Acanthamoeba castellanii (strain ATCC 30010 / Neff)</name>
    <dbReference type="NCBI Taxonomy" id="1257118"/>
    <lineage>
        <taxon>Eukaryota</taxon>
        <taxon>Amoebozoa</taxon>
        <taxon>Discosea</taxon>
        <taxon>Longamoebia</taxon>
        <taxon>Centramoebida</taxon>
        <taxon>Acanthamoebidae</taxon>
        <taxon>Acanthamoeba</taxon>
    </lineage>
</organism>
<proteinExistence type="inferred from homology"/>
<keyword evidence="5 6" id="KW-0472">Membrane</keyword>
<keyword evidence="3 6" id="KW-0812">Transmembrane</keyword>
<evidence type="ECO:0000256" key="3">
    <source>
        <dbReference type="ARBA" id="ARBA00022692"/>
    </source>
</evidence>
<dbReference type="VEuPathDB" id="AmoebaDB:ACA1_127430"/>
<dbReference type="GO" id="GO:0045039">
    <property type="term" value="P:protein insertion into mitochondrial inner membrane"/>
    <property type="evidence" value="ECO:0007669"/>
    <property type="project" value="TreeGrafter"/>
</dbReference>
<reference evidence="7 8" key="1">
    <citation type="journal article" date="2013" name="Genome Biol.">
        <title>Genome of Acanthamoeba castellanii highlights extensive lateral gene transfer and early evolution of tyrosine kinase signaling.</title>
        <authorList>
            <person name="Clarke M."/>
            <person name="Lohan A.J."/>
            <person name="Liu B."/>
            <person name="Lagkouvardos I."/>
            <person name="Roy S."/>
            <person name="Zafar N."/>
            <person name="Bertelli C."/>
            <person name="Schilde C."/>
            <person name="Kianianmomeni A."/>
            <person name="Burglin T.R."/>
            <person name="Frech C."/>
            <person name="Turcotte B."/>
            <person name="Kopec K.O."/>
            <person name="Synnott J.M."/>
            <person name="Choo C."/>
            <person name="Paponov I."/>
            <person name="Finkler A."/>
            <person name="Soon Heng Tan C."/>
            <person name="Hutchins A.P."/>
            <person name="Weinmeier T."/>
            <person name="Rattei T."/>
            <person name="Chu J.S."/>
            <person name="Gimenez G."/>
            <person name="Irimia M."/>
            <person name="Rigden D.J."/>
            <person name="Fitzpatrick D.A."/>
            <person name="Lorenzo-Morales J."/>
            <person name="Bateman A."/>
            <person name="Chiu C.H."/>
            <person name="Tang P."/>
            <person name="Hegemann P."/>
            <person name="Fromm H."/>
            <person name="Raoult D."/>
            <person name="Greub G."/>
            <person name="Miranda-Saavedra D."/>
            <person name="Chen N."/>
            <person name="Nash P."/>
            <person name="Ginger M.L."/>
            <person name="Horn M."/>
            <person name="Schaap P."/>
            <person name="Caler L."/>
            <person name="Loftus B."/>
        </authorList>
    </citation>
    <scope>NUCLEOTIDE SEQUENCE [LARGE SCALE GENOMIC DNA]</scope>
    <source>
        <strain evidence="7 8">Neff</strain>
    </source>
</reference>
<gene>
    <name evidence="7" type="ORF">ACA1_127430</name>
</gene>
<dbReference type="GO" id="GO:0030150">
    <property type="term" value="P:protein import into mitochondrial matrix"/>
    <property type="evidence" value="ECO:0007669"/>
    <property type="project" value="TreeGrafter"/>
</dbReference>
<dbReference type="AlphaFoldDB" id="L8GE08"/>
<comment type="similarity">
    <text evidence="2">Belongs to the MGR2 family.</text>
</comment>
<evidence type="ECO:0000313" key="8">
    <source>
        <dbReference type="Proteomes" id="UP000011083"/>
    </source>
</evidence>
<dbReference type="RefSeq" id="XP_004333275.1">
    <property type="nucleotide sequence ID" value="XM_004333227.1"/>
</dbReference>
<dbReference type="Pfam" id="PF10247">
    <property type="entry name" value="Romo1"/>
    <property type="match status" value="1"/>
</dbReference>
<feature type="transmembrane region" description="Helical" evidence="6">
    <location>
        <begin position="36"/>
        <end position="54"/>
    </location>
</feature>
<dbReference type="InterPro" id="IPR018450">
    <property type="entry name" value="Romo1/Mgr2"/>
</dbReference>
<evidence type="ECO:0000256" key="4">
    <source>
        <dbReference type="ARBA" id="ARBA00022989"/>
    </source>
</evidence>
<evidence type="ECO:0000256" key="2">
    <source>
        <dbReference type="ARBA" id="ARBA00007839"/>
    </source>
</evidence>
<comment type="subcellular location">
    <subcellularLocation>
        <location evidence="1">Membrane</location>
    </subcellularLocation>
</comment>
<dbReference type="EMBL" id="KB008155">
    <property type="protein sequence ID" value="ELR11262.1"/>
    <property type="molecule type" value="Genomic_DNA"/>
</dbReference>
<dbReference type="PANTHER" id="PTHR28525:SF1">
    <property type="entry name" value="REACTIVE OXYGEN SPECIES MODULATOR 1"/>
    <property type="match status" value="1"/>
</dbReference>
<dbReference type="GO" id="GO:0005744">
    <property type="term" value="C:TIM23 mitochondrial import inner membrane translocase complex"/>
    <property type="evidence" value="ECO:0007669"/>
    <property type="project" value="TreeGrafter"/>
</dbReference>
<feature type="transmembrane region" description="Helical" evidence="6">
    <location>
        <begin position="6"/>
        <end position="24"/>
    </location>
</feature>
<keyword evidence="8" id="KW-1185">Reference proteome</keyword>
<accession>L8GE08</accession>
<name>L8GE08_ACACF</name>
<dbReference type="GeneID" id="14911681"/>
<dbReference type="Proteomes" id="UP000011083">
    <property type="component" value="Unassembled WGS sequence"/>
</dbReference>
<dbReference type="SMART" id="SM01378">
    <property type="entry name" value="Romo1"/>
    <property type="match status" value="1"/>
</dbReference>
<sequence length="79" mass="8128">MLGCTIGGTFGLIVGTIGGLSAKLRGRQLVRTVGNTILQSGGAFGFFLAIGSAIRCDYRPSEPLMISSPAPITSAQRSN</sequence>
<dbReference type="KEGG" id="acan:ACA1_127430"/>
<protein>
    <recommendedName>
        <fullName evidence="9">Reactive oxygen species modulator 1</fullName>
    </recommendedName>
</protein>
<keyword evidence="4 6" id="KW-1133">Transmembrane helix</keyword>
<dbReference type="STRING" id="1257118.L8GE08"/>
<dbReference type="OrthoDB" id="5409308at2759"/>
<evidence type="ECO:0000313" key="7">
    <source>
        <dbReference type="EMBL" id="ELR11262.1"/>
    </source>
</evidence>
<evidence type="ECO:0000256" key="1">
    <source>
        <dbReference type="ARBA" id="ARBA00004370"/>
    </source>
</evidence>
<dbReference type="PANTHER" id="PTHR28525">
    <property type="entry name" value="REACTIVE OXYGEN SPECIES MODULATOR 1"/>
    <property type="match status" value="1"/>
</dbReference>